<keyword evidence="2" id="KW-0677">Repeat</keyword>
<evidence type="ECO:0000256" key="5">
    <source>
        <dbReference type="SAM" id="MobiDB-lite"/>
    </source>
</evidence>
<feature type="compositionally biased region" description="Basic and acidic residues" evidence="5">
    <location>
        <begin position="298"/>
        <end position="312"/>
    </location>
</feature>
<dbReference type="SUPFAM" id="SSF50156">
    <property type="entry name" value="PDZ domain-like"/>
    <property type="match status" value="2"/>
</dbReference>
<comment type="subcellular location">
    <subcellularLocation>
        <location evidence="1">Golgi apparatus membrane</location>
    </subcellularLocation>
</comment>
<feature type="domain" description="PDZ GRASP-type" evidence="6">
    <location>
        <begin position="10"/>
        <end position="99"/>
    </location>
</feature>
<evidence type="ECO:0000256" key="3">
    <source>
        <dbReference type="ARBA" id="ARBA00023034"/>
    </source>
</evidence>
<evidence type="ECO:0000256" key="1">
    <source>
        <dbReference type="ARBA" id="ARBA00004394"/>
    </source>
</evidence>
<dbReference type="InterPro" id="IPR007583">
    <property type="entry name" value="GRASP55_65"/>
</dbReference>
<dbReference type="GO" id="GO:0007030">
    <property type="term" value="P:Golgi organization"/>
    <property type="evidence" value="ECO:0007669"/>
    <property type="project" value="TreeGrafter"/>
</dbReference>
<dbReference type="AlphaFoldDB" id="A0AA36NKE2"/>
<comment type="caution">
    <text evidence="7">The sequence shown here is derived from an EMBL/GenBank/DDBJ whole genome shotgun (WGS) entry which is preliminary data.</text>
</comment>
<dbReference type="Pfam" id="PF04495">
    <property type="entry name" value="GRASP55_65"/>
    <property type="match status" value="1"/>
</dbReference>
<name>A0AA36NKE2_9DINO</name>
<dbReference type="Gene3D" id="2.30.42.10">
    <property type="match status" value="2"/>
</dbReference>
<dbReference type="InterPro" id="IPR024958">
    <property type="entry name" value="GRASP_PDZ"/>
</dbReference>
<evidence type="ECO:0000256" key="4">
    <source>
        <dbReference type="ARBA" id="ARBA00023136"/>
    </source>
</evidence>
<evidence type="ECO:0000313" key="7">
    <source>
        <dbReference type="EMBL" id="CAJ1410737.1"/>
    </source>
</evidence>
<dbReference type="InterPro" id="IPR036034">
    <property type="entry name" value="PDZ_sf"/>
</dbReference>
<protein>
    <recommendedName>
        <fullName evidence="6">PDZ GRASP-type domain-containing protein</fullName>
    </recommendedName>
</protein>
<proteinExistence type="predicted"/>
<evidence type="ECO:0000256" key="2">
    <source>
        <dbReference type="ARBA" id="ARBA00022737"/>
    </source>
</evidence>
<gene>
    <name evidence="7" type="ORF">EVOR1521_LOCUS31503</name>
</gene>
<reference evidence="7" key="1">
    <citation type="submission" date="2023-08" db="EMBL/GenBank/DDBJ databases">
        <authorList>
            <person name="Chen Y."/>
            <person name="Shah S."/>
            <person name="Dougan E. K."/>
            <person name="Thang M."/>
            <person name="Chan C."/>
        </authorList>
    </citation>
    <scope>NUCLEOTIDE SEQUENCE</scope>
</reference>
<feature type="compositionally biased region" description="Polar residues" evidence="5">
    <location>
        <begin position="219"/>
        <end position="228"/>
    </location>
</feature>
<keyword evidence="3" id="KW-0333">Golgi apparatus</keyword>
<feature type="region of interest" description="Disordered" evidence="5">
    <location>
        <begin position="202"/>
        <end position="239"/>
    </location>
</feature>
<feature type="domain" description="PDZ GRASP-type" evidence="6">
    <location>
        <begin position="105"/>
        <end position="194"/>
    </location>
</feature>
<evidence type="ECO:0000259" key="6">
    <source>
        <dbReference type="PROSITE" id="PS51865"/>
    </source>
</evidence>
<dbReference type="Proteomes" id="UP001178507">
    <property type="component" value="Unassembled WGS sequence"/>
</dbReference>
<dbReference type="PANTHER" id="PTHR12893:SF0">
    <property type="entry name" value="GRASP65"/>
    <property type="match status" value="1"/>
</dbReference>
<dbReference type="PROSITE" id="PS51865">
    <property type="entry name" value="PDZ_GRASP"/>
    <property type="match status" value="2"/>
</dbReference>
<dbReference type="GO" id="GO:0000139">
    <property type="term" value="C:Golgi membrane"/>
    <property type="evidence" value="ECO:0007669"/>
    <property type="project" value="UniProtKB-SubCell"/>
</dbReference>
<feature type="region of interest" description="Disordered" evidence="5">
    <location>
        <begin position="287"/>
        <end position="343"/>
    </location>
</feature>
<sequence>MGGNQSAEVGGFRIFKVNDGSPAAEAGLEVFFDFIVEINGQPMDADQGTFAQAIAQAENQRTKLVVNNIRTHTSREVYVTPRRWGGAGLLGAVVRYDSLESAEGQGMRVLSVFPNSPAHAAGLLPNKDFLLGTTEVMFRDMDELSEVVNLYLGKELKIYVYNVETESIREAVLVPQTGWGGEGAIGADIRTGFLHRIPAPRRAFSVPPQDPPEARGSPTEKSPQTSPQAAAPEAPRQDPQQLQQLLVQVQHELLQLQHLQSQQELTEEQRQHMQQFLHMQQQLQLALQSSSGDMAAQEVERPEISPESDSKPSPEGPPEEERSRAFPNGHGCQGRQEEPERNIFELPAAAKAAAAAVEKARLPFDYLAPGIIYETAVS</sequence>
<keyword evidence="4" id="KW-0472">Membrane</keyword>
<organism evidence="7 8">
    <name type="scientific">Effrenium voratum</name>
    <dbReference type="NCBI Taxonomy" id="2562239"/>
    <lineage>
        <taxon>Eukaryota</taxon>
        <taxon>Sar</taxon>
        <taxon>Alveolata</taxon>
        <taxon>Dinophyceae</taxon>
        <taxon>Suessiales</taxon>
        <taxon>Symbiodiniaceae</taxon>
        <taxon>Effrenium</taxon>
    </lineage>
</organism>
<accession>A0AA36NKE2</accession>
<keyword evidence="8" id="KW-1185">Reference proteome</keyword>
<dbReference type="PANTHER" id="PTHR12893">
    <property type="entry name" value="GOLGI REASSEMBLY STACKING PROTEIN GRASP"/>
    <property type="match status" value="1"/>
</dbReference>
<evidence type="ECO:0000313" key="8">
    <source>
        <dbReference type="Proteomes" id="UP001178507"/>
    </source>
</evidence>
<dbReference type="EMBL" id="CAUJNA010003838">
    <property type="protein sequence ID" value="CAJ1410737.1"/>
    <property type="molecule type" value="Genomic_DNA"/>
</dbReference>